<organism evidence="2 3">
    <name type="scientific">Coccidioides immitis RMSCC 2394</name>
    <dbReference type="NCBI Taxonomy" id="404692"/>
    <lineage>
        <taxon>Eukaryota</taxon>
        <taxon>Fungi</taxon>
        <taxon>Dikarya</taxon>
        <taxon>Ascomycota</taxon>
        <taxon>Pezizomycotina</taxon>
        <taxon>Eurotiomycetes</taxon>
        <taxon>Eurotiomycetidae</taxon>
        <taxon>Onygenales</taxon>
        <taxon>Onygenaceae</taxon>
        <taxon>Coccidioides</taxon>
    </lineage>
</organism>
<gene>
    <name evidence="2" type="ORF">CIRG_09563</name>
</gene>
<dbReference type="AlphaFoldDB" id="A0A0J6YR02"/>
<sequence length="294" mass="31944">MSIPSFRDTSRGRVHPTLEPASPTTTLGPRPPPDLSGSLVTLIRRFKSGSSISTKVSATSARSKPERNLGFNLSGLSSGLSGLDLVEMAQIKRLKGAGSYRGLAALTVEASVRIANLMDGVLEARDGRRSLPRIVDLRKFDSKVTADRNLGGGRRQVSGRRRADARLFPSFGMLQNRKDREQGSLWNPKAAGERKALRSLVILLLEALARATRSGGGKIDFLTNWHHGTIFKSPFSVGGIFPAHNGDQKECNGGNGNHNQRTIMSELERCEEAQKEKVDENQPEGSSCEKKASQ</sequence>
<evidence type="ECO:0000313" key="3">
    <source>
        <dbReference type="Proteomes" id="UP000054565"/>
    </source>
</evidence>
<feature type="compositionally biased region" description="Basic and acidic residues" evidence="1">
    <location>
        <begin position="271"/>
        <end position="280"/>
    </location>
</feature>
<feature type="region of interest" description="Disordered" evidence="1">
    <location>
        <begin position="271"/>
        <end position="294"/>
    </location>
</feature>
<dbReference type="EMBL" id="DS028099">
    <property type="protein sequence ID" value="KMP09393.1"/>
    <property type="molecule type" value="Genomic_DNA"/>
</dbReference>
<evidence type="ECO:0000313" key="2">
    <source>
        <dbReference type="EMBL" id="KMP09393.1"/>
    </source>
</evidence>
<proteinExistence type="predicted"/>
<name>A0A0J6YR02_COCIT</name>
<evidence type="ECO:0000256" key="1">
    <source>
        <dbReference type="SAM" id="MobiDB-lite"/>
    </source>
</evidence>
<feature type="region of interest" description="Disordered" evidence="1">
    <location>
        <begin position="1"/>
        <end position="34"/>
    </location>
</feature>
<accession>A0A0J6YR02</accession>
<dbReference type="Proteomes" id="UP000054565">
    <property type="component" value="Unassembled WGS sequence"/>
</dbReference>
<reference evidence="3" key="1">
    <citation type="journal article" date="2010" name="Genome Res.">
        <title>Population genomic sequencing of Coccidioides fungi reveals recent hybridization and transposon control.</title>
        <authorList>
            <person name="Neafsey D.E."/>
            <person name="Barker B.M."/>
            <person name="Sharpton T.J."/>
            <person name="Stajich J.E."/>
            <person name="Park D.J."/>
            <person name="Whiston E."/>
            <person name="Hung C.-Y."/>
            <person name="McMahan C."/>
            <person name="White J."/>
            <person name="Sykes S."/>
            <person name="Heiman D."/>
            <person name="Young S."/>
            <person name="Zeng Q."/>
            <person name="Abouelleil A."/>
            <person name="Aftuck L."/>
            <person name="Bessette D."/>
            <person name="Brown A."/>
            <person name="FitzGerald M."/>
            <person name="Lui A."/>
            <person name="Macdonald J.P."/>
            <person name="Priest M."/>
            <person name="Orbach M.J."/>
            <person name="Galgiani J.N."/>
            <person name="Kirkland T.N."/>
            <person name="Cole G.T."/>
            <person name="Birren B.W."/>
            <person name="Henn M.R."/>
            <person name="Taylor J.W."/>
            <person name="Rounsley S.D."/>
        </authorList>
    </citation>
    <scope>NUCLEOTIDE SEQUENCE [LARGE SCALE GENOMIC DNA]</scope>
    <source>
        <strain evidence="3">RMSCC 2394</strain>
    </source>
</reference>
<protein>
    <submittedName>
        <fullName evidence="2">Uncharacterized protein</fullName>
    </submittedName>
</protein>